<evidence type="ECO:0000259" key="1">
    <source>
        <dbReference type="Pfam" id="PF08818"/>
    </source>
</evidence>
<organism evidence="2 3">
    <name type="scientific">Asprobacillus argus</name>
    <dbReference type="NCBI Taxonomy" id="3076534"/>
    <lineage>
        <taxon>Bacteria</taxon>
        <taxon>Pseudomonadati</taxon>
        <taxon>Bacteroidota</taxon>
        <taxon>Flavobacteriia</taxon>
        <taxon>Flavobacteriales</taxon>
        <taxon>Flavobacteriaceae</taxon>
        <taxon>Asprobacillus</taxon>
    </lineage>
</organism>
<evidence type="ECO:0000313" key="3">
    <source>
        <dbReference type="Proteomes" id="UP001257277"/>
    </source>
</evidence>
<feature type="domain" description="YdhG-like" evidence="1">
    <location>
        <begin position="22"/>
        <end position="127"/>
    </location>
</feature>
<dbReference type="RefSeq" id="WP_349241957.1">
    <property type="nucleotide sequence ID" value="NZ_JAVTTO010000003.1"/>
</dbReference>
<dbReference type="Pfam" id="PF08818">
    <property type="entry name" value="DUF1801"/>
    <property type="match status" value="1"/>
</dbReference>
<dbReference type="Gene3D" id="3.90.1150.200">
    <property type="match status" value="1"/>
</dbReference>
<dbReference type="Proteomes" id="UP001257277">
    <property type="component" value="Unassembled WGS sequence"/>
</dbReference>
<dbReference type="InterPro" id="IPR014922">
    <property type="entry name" value="YdhG-like"/>
</dbReference>
<dbReference type="EMBL" id="JAVTTO010000003">
    <property type="protein sequence ID" value="MDT7832699.1"/>
    <property type="molecule type" value="Genomic_DNA"/>
</dbReference>
<sequence length="140" mass="16216">MLDVKTNPAVTAIFKNYPNEVRPKMNALRKLILETAEEMEDVTTLEETLKWGEPSYLTKKGSTIRIDWKAKTPNQYSMYLQCTSKLIPTFKLIYHNVFEFEGSRAIIFPLEEEIPKAELKKCIATALKYHRIKHLPTLGL</sequence>
<dbReference type="SUPFAM" id="SSF159888">
    <property type="entry name" value="YdhG-like"/>
    <property type="match status" value="1"/>
</dbReference>
<accession>A0ABU3LG32</accession>
<proteinExistence type="predicted"/>
<keyword evidence="3" id="KW-1185">Reference proteome</keyword>
<evidence type="ECO:0000313" key="2">
    <source>
        <dbReference type="EMBL" id="MDT7832699.1"/>
    </source>
</evidence>
<protein>
    <submittedName>
        <fullName evidence="2">DUF1801 domain-containing protein</fullName>
    </submittedName>
</protein>
<name>A0ABU3LG32_9FLAO</name>
<gene>
    <name evidence="2" type="ORF">RQM59_09940</name>
</gene>
<reference evidence="2 3" key="1">
    <citation type="submission" date="2023-09" db="EMBL/GenBank/DDBJ databases">
        <title>Novel taxa isolated from Blanes Bay.</title>
        <authorList>
            <person name="Rey-Velasco X."/>
            <person name="Lucena T."/>
        </authorList>
    </citation>
    <scope>NUCLEOTIDE SEQUENCE [LARGE SCALE GENOMIC DNA]</scope>
    <source>
        <strain evidence="2 3">S356</strain>
    </source>
</reference>
<comment type="caution">
    <text evidence="2">The sequence shown here is derived from an EMBL/GenBank/DDBJ whole genome shotgun (WGS) entry which is preliminary data.</text>
</comment>